<proteinExistence type="predicted"/>
<keyword evidence="1" id="KW-0812">Transmembrane</keyword>
<gene>
    <name evidence="2" type="ORF">HNR23_004429</name>
</gene>
<feature type="transmembrane region" description="Helical" evidence="1">
    <location>
        <begin position="20"/>
        <end position="42"/>
    </location>
</feature>
<reference evidence="2 3" key="1">
    <citation type="submission" date="2020-08" db="EMBL/GenBank/DDBJ databases">
        <title>Sequencing the genomes of 1000 actinobacteria strains.</title>
        <authorList>
            <person name="Klenk H.-P."/>
        </authorList>
    </citation>
    <scope>NUCLEOTIDE SEQUENCE [LARGE SCALE GENOMIC DNA]</scope>
    <source>
        <strain evidence="2 3">DSM 46659</strain>
    </source>
</reference>
<feature type="transmembrane region" description="Helical" evidence="1">
    <location>
        <begin position="54"/>
        <end position="72"/>
    </location>
</feature>
<dbReference type="RefSeq" id="WP_184078351.1">
    <property type="nucleotide sequence ID" value="NZ_JACHDS010000001.1"/>
</dbReference>
<dbReference type="Proteomes" id="UP000546642">
    <property type="component" value="Unassembled WGS sequence"/>
</dbReference>
<dbReference type="AlphaFoldDB" id="A0A7W9YLJ1"/>
<comment type="caution">
    <text evidence="2">The sequence shown here is derived from an EMBL/GenBank/DDBJ whole genome shotgun (WGS) entry which is preliminary data.</text>
</comment>
<feature type="transmembrane region" description="Helical" evidence="1">
    <location>
        <begin position="84"/>
        <end position="107"/>
    </location>
</feature>
<protein>
    <submittedName>
        <fullName evidence="2">Uncharacterized protein</fullName>
    </submittedName>
</protein>
<evidence type="ECO:0000313" key="2">
    <source>
        <dbReference type="EMBL" id="MBB6174369.1"/>
    </source>
</evidence>
<keyword evidence="1" id="KW-0472">Membrane</keyword>
<evidence type="ECO:0000313" key="3">
    <source>
        <dbReference type="Proteomes" id="UP000546642"/>
    </source>
</evidence>
<keyword evidence="3" id="KW-1185">Reference proteome</keyword>
<feature type="transmembrane region" description="Helical" evidence="1">
    <location>
        <begin position="119"/>
        <end position="139"/>
    </location>
</feature>
<sequence length="191" mass="19325">MNPFRNTSPSTPFAFFRLPLSPPAPATAAVVVAASGICLVFGSTRLMVGLTAHIPWLVAPSALGAPFGLPGLRATPFGEQGWKVLLTELVAVAVLAAVAGAYTARGLRRRSAGRRTRTCLSAWAGFVLGAVAANALRAIDVGVTLGFGPVGYGLIVAAGALTGVVWGVALGWIPGLAAAVATRSPDPGQAR</sequence>
<dbReference type="EMBL" id="JACHDS010000001">
    <property type="protein sequence ID" value="MBB6174369.1"/>
    <property type="molecule type" value="Genomic_DNA"/>
</dbReference>
<organism evidence="2 3">
    <name type="scientific">Nocardiopsis mwathae</name>
    <dbReference type="NCBI Taxonomy" id="1472723"/>
    <lineage>
        <taxon>Bacteria</taxon>
        <taxon>Bacillati</taxon>
        <taxon>Actinomycetota</taxon>
        <taxon>Actinomycetes</taxon>
        <taxon>Streptosporangiales</taxon>
        <taxon>Nocardiopsidaceae</taxon>
        <taxon>Nocardiopsis</taxon>
    </lineage>
</organism>
<keyword evidence="1" id="KW-1133">Transmembrane helix</keyword>
<name>A0A7W9YLJ1_9ACTN</name>
<feature type="transmembrane region" description="Helical" evidence="1">
    <location>
        <begin position="151"/>
        <end position="173"/>
    </location>
</feature>
<accession>A0A7W9YLJ1</accession>
<evidence type="ECO:0000256" key="1">
    <source>
        <dbReference type="SAM" id="Phobius"/>
    </source>
</evidence>